<name>A0A4V2W5Z4_9FIRM</name>
<sequence length="96" mass="11429">MDKLKKWLLDNEEFDEDEKYLVTVKKYEINDYNILEKVGEDIKQNDIVICNIEEKHLIRTLDFIDGISFVLDVEHVILTKNIHLFVPKNICYKSIS</sequence>
<dbReference type="GeneID" id="98914101"/>
<evidence type="ECO:0000313" key="2">
    <source>
        <dbReference type="Proteomes" id="UP000295515"/>
    </source>
</evidence>
<organism evidence="1 2">
    <name type="scientific">Longibaculum muris</name>
    <dbReference type="NCBI Taxonomy" id="1796628"/>
    <lineage>
        <taxon>Bacteria</taxon>
        <taxon>Bacillati</taxon>
        <taxon>Bacillota</taxon>
        <taxon>Erysipelotrichia</taxon>
        <taxon>Erysipelotrichales</taxon>
        <taxon>Coprobacillaceae</taxon>
        <taxon>Longibaculum</taxon>
    </lineage>
</organism>
<reference evidence="1 2" key="1">
    <citation type="submission" date="2019-03" db="EMBL/GenBank/DDBJ databases">
        <title>Genomic Encyclopedia of Type Strains, Phase IV (KMG-IV): sequencing the most valuable type-strain genomes for metagenomic binning, comparative biology and taxonomic classification.</title>
        <authorList>
            <person name="Goeker M."/>
        </authorList>
    </citation>
    <scope>NUCLEOTIDE SEQUENCE [LARGE SCALE GENOMIC DNA]</scope>
    <source>
        <strain evidence="1 2">DSM 29487</strain>
    </source>
</reference>
<dbReference type="GO" id="GO:0090529">
    <property type="term" value="P:cell septum assembly"/>
    <property type="evidence" value="ECO:0007669"/>
    <property type="project" value="InterPro"/>
</dbReference>
<dbReference type="Proteomes" id="UP000295515">
    <property type="component" value="Unassembled WGS sequence"/>
</dbReference>
<dbReference type="EMBL" id="SMCQ01000001">
    <property type="protein sequence ID" value="TCW02972.1"/>
    <property type="molecule type" value="Genomic_DNA"/>
</dbReference>
<gene>
    <name evidence="1" type="ORF">EDD60_101278</name>
</gene>
<dbReference type="InterPro" id="IPR038594">
    <property type="entry name" value="SepF-like_sf"/>
</dbReference>
<proteinExistence type="predicted"/>
<evidence type="ECO:0000313" key="1">
    <source>
        <dbReference type="EMBL" id="TCW02972.1"/>
    </source>
</evidence>
<protein>
    <submittedName>
        <fullName evidence="1">Uncharacterized protein DUF552</fullName>
    </submittedName>
</protein>
<dbReference type="Gene3D" id="3.30.110.150">
    <property type="entry name" value="SepF-like protein"/>
    <property type="match status" value="1"/>
</dbReference>
<dbReference type="AlphaFoldDB" id="A0A4V2W5Z4"/>
<keyword evidence="2" id="KW-1185">Reference proteome</keyword>
<accession>A0A4V2W5Z4</accession>
<dbReference type="InterPro" id="IPR007561">
    <property type="entry name" value="Cell_div_SepF/SepF-rel"/>
</dbReference>
<dbReference type="Pfam" id="PF04472">
    <property type="entry name" value="SepF"/>
    <property type="match status" value="1"/>
</dbReference>
<comment type="caution">
    <text evidence="1">The sequence shown here is derived from an EMBL/GenBank/DDBJ whole genome shotgun (WGS) entry which is preliminary data.</text>
</comment>
<dbReference type="RefSeq" id="WP_066451351.1">
    <property type="nucleotide sequence ID" value="NZ_JANKBF010000002.1"/>
</dbReference>